<evidence type="ECO:0000256" key="16">
    <source>
        <dbReference type="HAMAP-Rule" id="MF_02080"/>
    </source>
</evidence>
<sequence>MKQTKQIAKWRMMLMGGALCALPISLIWHLANLQLIPGDDKDFRFLQSAGDARTLRSQVIPAYRGVITDRNGELLAVSTPLTSIYVNPQQLNSEQGPALAKAMGISHSELKKRLKNYENKQFMYLERHLPPHKAEPILAHKFKGVYSEQEYRRYYPAGEVTAHIIGFTDIEDQGQEGVELAYNQWLAGVPGEKRLVKDLKGNVVKEVGMVRAPATGKPLQLSIDLRLQYLAYRELKAAVAEQKARAGSLVMLDVETGEILAMVNQPSYNPNDRTKLVPAQLRNRALTDVFEPGSTMKPLTMMAALETGRYPFNHTINTSPGYIQVGSKTLLDPRDYGVMDLTKIITKSSQVGITKLALEMDAETIRNMFARAGLGQSTGLGFPGESVGVLPSRTKWRPIEHANLSFGYGLNLNAVQLAQAYNMIAAGGEFKPVSLVMQSEAPYSQRVVSERVTSQITTMLKTVTQQGGTATRAQIPAFPVAGKSGTAHKTENGGYADDRYRGFFAGFAPADNPKIVAVVVIDEPSNGKYYGGESAAPVFAKAVGGALQVLRVPPVNREEYLAAVELQP</sequence>
<comment type="caution">
    <text evidence="19">The sequence shown here is derived from an EMBL/GenBank/DDBJ whole genome shotgun (WGS) entry which is preliminary data.</text>
</comment>
<dbReference type="GeneID" id="98612524"/>
<dbReference type="GO" id="GO:0008658">
    <property type="term" value="F:penicillin binding"/>
    <property type="evidence" value="ECO:0007669"/>
    <property type="project" value="InterPro"/>
</dbReference>
<dbReference type="HAMAP" id="MF_02080">
    <property type="entry name" value="FtsI_transpept"/>
    <property type="match status" value="1"/>
</dbReference>
<evidence type="ECO:0000256" key="7">
    <source>
        <dbReference type="ARBA" id="ARBA00022692"/>
    </source>
</evidence>
<dbReference type="EC" id="3.4.16.4" evidence="16"/>
<keyword evidence="5 16" id="KW-0121">Carboxypeptidase</keyword>
<dbReference type="Pfam" id="PF03717">
    <property type="entry name" value="PBP_dimer"/>
    <property type="match status" value="1"/>
</dbReference>
<dbReference type="GO" id="GO:0043093">
    <property type="term" value="P:FtsZ-dependent cytokinesis"/>
    <property type="evidence" value="ECO:0007669"/>
    <property type="project" value="UniProtKB-UniRule"/>
</dbReference>
<dbReference type="Gene3D" id="3.90.1310.10">
    <property type="entry name" value="Penicillin-binding protein 2a (Domain 2)"/>
    <property type="match status" value="1"/>
</dbReference>
<dbReference type="EMBL" id="JAUOPB010000008">
    <property type="protein sequence ID" value="MDO6423199.1"/>
    <property type="molecule type" value="Genomic_DNA"/>
</dbReference>
<accession>A0AAW7X9Z9</accession>
<comment type="function">
    <text evidence="16">Catalyzes cross-linking of the peptidoglycan cell wall at the division septum.</text>
</comment>
<evidence type="ECO:0000256" key="15">
    <source>
        <dbReference type="ARBA" id="ARBA00023316"/>
    </source>
</evidence>
<evidence type="ECO:0000313" key="20">
    <source>
        <dbReference type="Proteomes" id="UP001169760"/>
    </source>
</evidence>
<dbReference type="Pfam" id="PF00905">
    <property type="entry name" value="Transpeptidase"/>
    <property type="match status" value="1"/>
</dbReference>
<evidence type="ECO:0000256" key="5">
    <source>
        <dbReference type="ARBA" id="ARBA00022645"/>
    </source>
</evidence>
<comment type="pathway">
    <text evidence="16">Cell wall biogenesis; peptidoglycan biosynthesis.</text>
</comment>
<evidence type="ECO:0000256" key="6">
    <source>
        <dbReference type="ARBA" id="ARBA00022670"/>
    </source>
</evidence>
<dbReference type="GO" id="GO:0071555">
    <property type="term" value="P:cell wall organization"/>
    <property type="evidence" value="ECO:0007669"/>
    <property type="project" value="UniProtKB-KW"/>
</dbReference>
<evidence type="ECO:0000256" key="2">
    <source>
        <dbReference type="ARBA" id="ARBA00022475"/>
    </source>
</evidence>
<evidence type="ECO:0000256" key="1">
    <source>
        <dbReference type="ARBA" id="ARBA00004370"/>
    </source>
</evidence>
<dbReference type="InterPro" id="IPR005311">
    <property type="entry name" value="PBP_dimer"/>
</dbReference>
<dbReference type="SUPFAM" id="SSF56601">
    <property type="entry name" value="beta-lactamase/transpeptidase-like"/>
    <property type="match status" value="1"/>
</dbReference>
<dbReference type="GO" id="GO:0006508">
    <property type="term" value="P:proteolysis"/>
    <property type="evidence" value="ECO:0007669"/>
    <property type="project" value="UniProtKB-KW"/>
</dbReference>
<keyword evidence="14 16" id="KW-0131">Cell cycle</keyword>
<keyword evidence="11 16" id="KW-1133">Transmembrane helix</keyword>
<evidence type="ECO:0000313" key="19">
    <source>
        <dbReference type="EMBL" id="MDO6423199.1"/>
    </source>
</evidence>
<dbReference type="GO" id="GO:0000917">
    <property type="term" value="P:division septum assembly"/>
    <property type="evidence" value="ECO:0007669"/>
    <property type="project" value="UniProtKB-KW"/>
</dbReference>
<name>A0AAW7X9Z9_9GAMM</name>
<keyword evidence="10 16" id="KW-0573">Peptidoglycan synthesis</keyword>
<keyword evidence="12 16" id="KW-0472">Membrane</keyword>
<dbReference type="InterPro" id="IPR012338">
    <property type="entry name" value="Beta-lactam/transpept-like"/>
</dbReference>
<keyword evidence="2 16" id="KW-1003">Cell membrane</keyword>
<keyword evidence="8 16" id="KW-0378">Hydrolase</keyword>
<evidence type="ECO:0000256" key="13">
    <source>
        <dbReference type="ARBA" id="ARBA00023210"/>
    </source>
</evidence>
<feature type="domain" description="Penicillin-binding protein transpeptidase" evidence="17">
    <location>
        <begin position="247"/>
        <end position="542"/>
    </location>
</feature>
<evidence type="ECO:0000256" key="10">
    <source>
        <dbReference type="ARBA" id="ARBA00022984"/>
    </source>
</evidence>
<dbReference type="InterPro" id="IPR001460">
    <property type="entry name" value="PCN-bd_Tpept"/>
</dbReference>
<evidence type="ECO:0000256" key="9">
    <source>
        <dbReference type="ARBA" id="ARBA00022960"/>
    </source>
</evidence>
<keyword evidence="6 16" id="KW-0645">Protease</keyword>
<dbReference type="PANTHER" id="PTHR30627">
    <property type="entry name" value="PEPTIDOGLYCAN D,D-TRANSPEPTIDASE"/>
    <property type="match status" value="1"/>
</dbReference>
<dbReference type="GO" id="GO:0005886">
    <property type="term" value="C:plasma membrane"/>
    <property type="evidence" value="ECO:0007669"/>
    <property type="project" value="UniProtKB-UniRule"/>
</dbReference>
<dbReference type="Gene3D" id="3.40.710.10">
    <property type="entry name" value="DD-peptidase/beta-lactamase superfamily"/>
    <property type="match status" value="1"/>
</dbReference>
<dbReference type="SUPFAM" id="SSF56519">
    <property type="entry name" value="Penicillin binding protein dimerisation domain"/>
    <property type="match status" value="1"/>
</dbReference>
<dbReference type="AlphaFoldDB" id="A0AAW7X9Z9"/>
<evidence type="ECO:0000256" key="12">
    <source>
        <dbReference type="ARBA" id="ARBA00023136"/>
    </source>
</evidence>
<dbReference type="InterPro" id="IPR036138">
    <property type="entry name" value="PBP_dimer_sf"/>
</dbReference>
<keyword evidence="15 16" id="KW-0961">Cell wall biogenesis/degradation</keyword>
<keyword evidence="7 16" id="KW-0812">Transmembrane</keyword>
<keyword evidence="13 16" id="KW-0717">Septation</keyword>
<dbReference type="Gene3D" id="1.10.150.770">
    <property type="match status" value="1"/>
</dbReference>
<evidence type="ECO:0000256" key="3">
    <source>
        <dbReference type="ARBA" id="ARBA00022519"/>
    </source>
</evidence>
<keyword evidence="4 16" id="KW-0132">Cell division</keyword>
<organism evidence="19 20">
    <name type="scientific">Saccharophagus degradans</name>
    <dbReference type="NCBI Taxonomy" id="86304"/>
    <lineage>
        <taxon>Bacteria</taxon>
        <taxon>Pseudomonadati</taxon>
        <taxon>Pseudomonadota</taxon>
        <taxon>Gammaproteobacteria</taxon>
        <taxon>Cellvibrionales</taxon>
        <taxon>Cellvibrionaceae</taxon>
        <taxon>Saccharophagus</taxon>
    </lineage>
</organism>
<feature type="active site" description="Acyl-ester intermediate" evidence="16">
    <location>
        <position position="294"/>
    </location>
</feature>
<proteinExistence type="inferred from homology"/>
<reference evidence="19" key="1">
    <citation type="submission" date="2023-07" db="EMBL/GenBank/DDBJ databases">
        <title>Genome content predicts the carbon catabolic preferences of heterotrophic bacteria.</title>
        <authorList>
            <person name="Gralka M."/>
        </authorList>
    </citation>
    <scope>NUCLEOTIDE SEQUENCE</scope>
    <source>
        <strain evidence="19">I3M17_2</strain>
    </source>
</reference>
<keyword evidence="9 16" id="KW-0133">Cell shape</keyword>
<dbReference type="PANTHER" id="PTHR30627:SF1">
    <property type="entry name" value="PEPTIDOGLYCAN D,D-TRANSPEPTIDASE FTSI"/>
    <property type="match status" value="1"/>
</dbReference>
<dbReference type="GO" id="GO:0009252">
    <property type="term" value="P:peptidoglycan biosynthetic process"/>
    <property type="evidence" value="ECO:0007669"/>
    <property type="project" value="UniProtKB-UniRule"/>
</dbReference>
<keyword evidence="3 16" id="KW-0997">Cell inner membrane</keyword>
<dbReference type="GO" id="GO:0009002">
    <property type="term" value="F:serine-type D-Ala-D-Ala carboxypeptidase activity"/>
    <property type="evidence" value="ECO:0007669"/>
    <property type="project" value="UniProtKB-UniRule"/>
</dbReference>
<evidence type="ECO:0000256" key="8">
    <source>
        <dbReference type="ARBA" id="ARBA00022801"/>
    </source>
</evidence>
<dbReference type="GO" id="GO:0008360">
    <property type="term" value="P:regulation of cell shape"/>
    <property type="evidence" value="ECO:0007669"/>
    <property type="project" value="UniProtKB-KW"/>
</dbReference>
<dbReference type="GO" id="GO:0008955">
    <property type="term" value="F:peptidoglycan glycosyltransferase activity"/>
    <property type="evidence" value="ECO:0007669"/>
    <property type="project" value="InterPro"/>
</dbReference>
<dbReference type="Proteomes" id="UP001169760">
    <property type="component" value="Unassembled WGS sequence"/>
</dbReference>
<dbReference type="RefSeq" id="WP_011467325.1">
    <property type="nucleotide sequence ID" value="NZ_JAHKPP010000008.1"/>
</dbReference>
<comment type="similarity">
    <text evidence="16">Belongs to the transpeptidase family. FtsI subfamily.</text>
</comment>
<protein>
    <recommendedName>
        <fullName evidence="16">Peptidoglycan D,D-transpeptidase FtsI</fullName>
        <ecNumber evidence="16">3.4.16.4</ecNumber>
    </recommendedName>
    <alternativeName>
        <fullName evidence="16">Penicillin-binding protein 3</fullName>
        <shortName evidence="16">PBP-3</shortName>
    </alternativeName>
</protein>
<evidence type="ECO:0000256" key="14">
    <source>
        <dbReference type="ARBA" id="ARBA00023306"/>
    </source>
</evidence>
<feature type="domain" description="Penicillin-binding protein dimerisation" evidence="18">
    <location>
        <begin position="60"/>
        <end position="206"/>
    </location>
</feature>
<dbReference type="InterPro" id="IPR037532">
    <property type="entry name" value="FtsI_transpept"/>
</dbReference>
<evidence type="ECO:0000259" key="18">
    <source>
        <dbReference type="Pfam" id="PF03717"/>
    </source>
</evidence>
<dbReference type="Gene3D" id="3.30.450.330">
    <property type="match status" value="1"/>
</dbReference>
<evidence type="ECO:0000256" key="11">
    <source>
        <dbReference type="ARBA" id="ARBA00022989"/>
    </source>
</evidence>
<gene>
    <name evidence="16" type="primary">ftsI</name>
    <name evidence="19" type="ORF">Q4521_12005</name>
</gene>
<dbReference type="InterPro" id="IPR050515">
    <property type="entry name" value="Beta-lactam/transpept"/>
</dbReference>
<evidence type="ECO:0000259" key="17">
    <source>
        <dbReference type="Pfam" id="PF00905"/>
    </source>
</evidence>
<comment type="subcellular location">
    <subcellularLocation>
        <location evidence="1">Membrane</location>
    </subcellularLocation>
</comment>
<evidence type="ECO:0000256" key="4">
    <source>
        <dbReference type="ARBA" id="ARBA00022618"/>
    </source>
</evidence>
<comment type="catalytic activity">
    <reaction evidence="16">
        <text>Preferential cleavage: (Ac)2-L-Lys-D-Ala-|-D-Ala. Also transpeptidation of peptidyl-alanyl moieties that are N-acyl substituents of D-alanine.</text>
        <dbReference type="EC" id="3.4.16.4"/>
    </reaction>
</comment>